<dbReference type="Proteomes" id="UP000016566">
    <property type="component" value="Unassembled WGS sequence"/>
</dbReference>
<reference evidence="1" key="1">
    <citation type="journal article" date="2013" name="Genome Announc.">
        <title>Draft Genome Sequence of Loktanella cinnabarina LL-001T, Isolated from Deep-Sea Floor Sediment.</title>
        <authorList>
            <person name="Nishi S."/>
            <person name="Tsubouchi T."/>
            <person name="Takaki Y."/>
            <person name="Koyanagi R."/>
            <person name="Satoh N."/>
            <person name="Maruyama T."/>
            <person name="Hatada Y."/>
        </authorList>
    </citation>
    <scope>NUCLEOTIDE SEQUENCE [LARGE SCALE GENOMIC DNA]</scope>
    <source>
        <strain evidence="1">LL-001</strain>
    </source>
</reference>
<evidence type="ECO:0000313" key="2">
    <source>
        <dbReference type="Proteomes" id="UP000016566"/>
    </source>
</evidence>
<dbReference type="AlphaFoldDB" id="U2Z8Q7"/>
<sequence>MAARTDLSDKTRNRYLTAIAKVGDRLNQPLVMIPAELALVEQRFPLTGFNPAHWSTDAAYTLFRRRLQAALREFLGVHAEQARLRAMEDDWTRLLAAIKPLTKGRVGQSVDWHPMKLAALETFALVARAQGWQPRELDLDKARELDTLFHGKKREANRRALNRIDELRRFPKLMPWLPPHPIGFTPDAHVPDLAPIAPSWGAQILAWVEAVTKSGWDPVTKAFANDHQGHAHVLRSALRTTLRIAVEKGLLSSDAADLRPLFADDEAICVIAREMFTRRKRSKRDGHLEPRTARKYLKGLNQIRAHLGLDTTLLEQVLANNKDAREGKKADRRMTPKNRAFCESLVDKRPIRKRFLSSFQLLRAEAEAMLECARLEQRTLTGHERARVRLLGASACFAAIEIGGAPIRVDNAMQLTCIGEDAQIRLPKAAKKPIKVLIPAELTKNKAEIEFPIRANAYGCHNTILWYVSVIRPLFPHAAASPYLFPAVRVPGAPLNADYFGAQFSALMRTVVNLPMTPHQMRHGQTSLLLDRHPNEIEVIAKRIDDMPDTLRQYYGWLNALKLVERGQDLLVGLMHE</sequence>
<proteinExistence type="predicted"/>
<gene>
    <name evidence="1" type="ORF">MBELCI_3489</name>
</gene>
<dbReference type="GO" id="GO:0003677">
    <property type="term" value="F:DNA binding"/>
    <property type="evidence" value="ECO:0007669"/>
    <property type="project" value="InterPro"/>
</dbReference>
<comment type="caution">
    <text evidence="1">The sequence shown here is derived from an EMBL/GenBank/DDBJ whole genome shotgun (WGS) entry which is preliminary data.</text>
</comment>
<organism evidence="1 2">
    <name type="scientific">Limimaricola cinnabarinus LL-001</name>
    <dbReference type="NCBI Taxonomy" id="1337093"/>
    <lineage>
        <taxon>Bacteria</taxon>
        <taxon>Pseudomonadati</taxon>
        <taxon>Pseudomonadota</taxon>
        <taxon>Alphaproteobacteria</taxon>
        <taxon>Rhodobacterales</taxon>
        <taxon>Paracoccaceae</taxon>
        <taxon>Limimaricola</taxon>
    </lineage>
</organism>
<name>U2Z8Q7_9RHOB</name>
<evidence type="ECO:0000313" key="1">
    <source>
        <dbReference type="EMBL" id="GAD57437.1"/>
    </source>
</evidence>
<dbReference type="eggNOG" id="COG0582">
    <property type="taxonomic scope" value="Bacteria"/>
</dbReference>
<keyword evidence="2" id="KW-1185">Reference proteome</keyword>
<dbReference type="STRING" id="1337093.MBELCI_3489"/>
<dbReference type="EMBL" id="BATB01000090">
    <property type="protein sequence ID" value="GAD57437.1"/>
    <property type="molecule type" value="Genomic_DNA"/>
</dbReference>
<accession>U2Z8Q7</accession>
<protein>
    <submittedName>
        <fullName evidence="1">Uncharacterized protein</fullName>
    </submittedName>
</protein>
<dbReference type="InterPro" id="IPR011010">
    <property type="entry name" value="DNA_brk_join_enz"/>
</dbReference>
<dbReference type="SUPFAM" id="SSF56349">
    <property type="entry name" value="DNA breaking-rejoining enzymes"/>
    <property type="match status" value="1"/>
</dbReference>